<organism evidence="3 4">
    <name type="scientific">candidate division WWE3 bacterium CG06_land_8_20_14_3_00_42_16</name>
    <dbReference type="NCBI Taxonomy" id="1975083"/>
    <lineage>
        <taxon>Bacteria</taxon>
        <taxon>Katanobacteria</taxon>
    </lineage>
</organism>
<evidence type="ECO:0000259" key="2">
    <source>
        <dbReference type="Pfam" id="PF00892"/>
    </source>
</evidence>
<accession>A0A2M7AMB3</accession>
<keyword evidence="1" id="KW-0812">Transmembrane</keyword>
<name>A0A2M7AMB3_UNCKA</name>
<dbReference type="InterPro" id="IPR000620">
    <property type="entry name" value="EamA_dom"/>
</dbReference>
<comment type="caution">
    <text evidence="3">The sequence shown here is derived from an EMBL/GenBank/DDBJ whole genome shotgun (WGS) entry which is preliminary data.</text>
</comment>
<feature type="domain" description="EamA" evidence="2">
    <location>
        <begin position="2"/>
        <end position="136"/>
    </location>
</feature>
<dbReference type="Pfam" id="PF00892">
    <property type="entry name" value="EamA"/>
    <property type="match status" value="2"/>
</dbReference>
<gene>
    <name evidence="3" type="ORF">COS81_03770</name>
</gene>
<feature type="transmembrane region" description="Helical" evidence="1">
    <location>
        <begin position="60"/>
        <end position="79"/>
    </location>
</feature>
<feature type="transmembrane region" description="Helical" evidence="1">
    <location>
        <begin position="174"/>
        <end position="195"/>
    </location>
</feature>
<dbReference type="GO" id="GO:0016020">
    <property type="term" value="C:membrane"/>
    <property type="evidence" value="ECO:0007669"/>
    <property type="project" value="InterPro"/>
</dbReference>
<proteinExistence type="predicted"/>
<feature type="transmembrane region" description="Helical" evidence="1">
    <location>
        <begin position="119"/>
        <end position="137"/>
    </location>
</feature>
<feature type="transmembrane region" description="Helical" evidence="1">
    <location>
        <begin position="237"/>
        <end position="255"/>
    </location>
</feature>
<feature type="domain" description="EamA" evidence="2">
    <location>
        <begin position="146"/>
        <end position="279"/>
    </location>
</feature>
<feature type="transmembrane region" description="Helical" evidence="1">
    <location>
        <begin position="207"/>
        <end position="225"/>
    </location>
</feature>
<evidence type="ECO:0000313" key="4">
    <source>
        <dbReference type="Proteomes" id="UP000229916"/>
    </source>
</evidence>
<dbReference type="AlphaFoldDB" id="A0A2M7AMB3"/>
<sequence length="280" mass="30040">MTWFFYALTTAVLFSAWSLLSRILSVKSENPRAFSVVYNILAAGCALLLLAFQPQAFRPLPVGAVIVSILALLIWSVYGRTEFYATKYVEASTLSILSRVAPLVTFSVSILVFRESATAVKIVAAGLIMGGNVLAVYQKGGARITRGVGYALITATAAGLGWVCDKYLVTFYPLALYAALSYAAPNFLVALFPPLPKGAIGKELRRGSWKILILAGCAVGGYFFQLKAFLVGEASRVILVTSTSSVLTILLGIILLGETNNLKRKILAGLLVFIGIVLME</sequence>
<keyword evidence="1" id="KW-1133">Transmembrane helix</keyword>
<dbReference type="EMBL" id="PEWD01000070">
    <property type="protein sequence ID" value="PIU68513.1"/>
    <property type="molecule type" value="Genomic_DNA"/>
</dbReference>
<keyword evidence="1" id="KW-0472">Membrane</keyword>
<dbReference type="SUPFAM" id="SSF103481">
    <property type="entry name" value="Multidrug resistance efflux transporter EmrE"/>
    <property type="match status" value="2"/>
</dbReference>
<feature type="transmembrane region" description="Helical" evidence="1">
    <location>
        <begin position="6"/>
        <end position="24"/>
    </location>
</feature>
<dbReference type="Proteomes" id="UP000229916">
    <property type="component" value="Unassembled WGS sequence"/>
</dbReference>
<evidence type="ECO:0000256" key="1">
    <source>
        <dbReference type="SAM" id="Phobius"/>
    </source>
</evidence>
<reference evidence="4" key="1">
    <citation type="submission" date="2017-09" db="EMBL/GenBank/DDBJ databases">
        <title>Depth-based differentiation of microbial function through sediment-hosted aquifers and enrichment of novel symbionts in the deep terrestrial subsurface.</title>
        <authorList>
            <person name="Probst A.J."/>
            <person name="Ladd B."/>
            <person name="Jarett J.K."/>
            <person name="Geller-Mcgrath D.E."/>
            <person name="Sieber C.M.K."/>
            <person name="Emerson J.B."/>
            <person name="Anantharaman K."/>
            <person name="Thomas B.C."/>
            <person name="Malmstrom R."/>
            <person name="Stieglmeier M."/>
            <person name="Klingl A."/>
            <person name="Woyke T."/>
            <person name="Ryan C.M."/>
            <person name="Banfield J.F."/>
        </authorList>
    </citation>
    <scope>NUCLEOTIDE SEQUENCE [LARGE SCALE GENOMIC DNA]</scope>
</reference>
<feature type="transmembrane region" description="Helical" evidence="1">
    <location>
        <begin position="149"/>
        <end position="168"/>
    </location>
</feature>
<feature type="transmembrane region" description="Helical" evidence="1">
    <location>
        <begin position="36"/>
        <end position="54"/>
    </location>
</feature>
<feature type="transmembrane region" description="Helical" evidence="1">
    <location>
        <begin position="91"/>
        <end position="113"/>
    </location>
</feature>
<dbReference type="InterPro" id="IPR037185">
    <property type="entry name" value="EmrE-like"/>
</dbReference>
<evidence type="ECO:0000313" key="3">
    <source>
        <dbReference type="EMBL" id="PIU68513.1"/>
    </source>
</evidence>
<protein>
    <recommendedName>
        <fullName evidence="2">EamA domain-containing protein</fullName>
    </recommendedName>
</protein>